<feature type="domain" description="Glycosyltransferase subfamily 4-like N-terminal" evidence="3">
    <location>
        <begin position="39"/>
        <end position="217"/>
    </location>
</feature>
<dbReference type="Pfam" id="PF13579">
    <property type="entry name" value="Glyco_trans_4_4"/>
    <property type="match status" value="1"/>
</dbReference>
<evidence type="ECO:0000313" key="5">
    <source>
        <dbReference type="Proteomes" id="UP001596422"/>
    </source>
</evidence>
<keyword evidence="5" id="KW-1185">Reference proteome</keyword>
<dbReference type="Pfam" id="PF13692">
    <property type="entry name" value="Glyco_trans_1_4"/>
    <property type="match status" value="1"/>
</dbReference>
<evidence type="ECO:0000256" key="2">
    <source>
        <dbReference type="SAM" id="MobiDB-lite"/>
    </source>
</evidence>
<evidence type="ECO:0000259" key="3">
    <source>
        <dbReference type="Pfam" id="PF13579"/>
    </source>
</evidence>
<dbReference type="PANTHER" id="PTHR46401:SF2">
    <property type="entry name" value="GLYCOSYLTRANSFERASE WBBK-RELATED"/>
    <property type="match status" value="1"/>
</dbReference>
<feature type="compositionally biased region" description="Polar residues" evidence="2">
    <location>
        <begin position="416"/>
        <end position="430"/>
    </location>
</feature>
<gene>
    <name evidence="4" type="ORF">ACFQDL_02520</name>
</gene>
<keyword evidence="1" id="KW-0808">Transferase</keyword>
<accession>A0ABW1ZUQ4</accession>
<protein>
    <submittedName>
        <fullName evidence="4">Glycosyltransferase</fullName>
    </submittedName>
</protein>
<sequence length="457" mass="50222">MDTLIHQATELANQPTTPVTPIEGRIAYVVSHGASYGSNGYAVRTQGVAQALNGHGFETLCFVRPGRPWELGASKGSTRPEVTVKGVRYIHSRWPNDRSPISESEHLAESVERFIELFRVYRPAVVMAASNYIVGLPAWVAAKRLGLPFYNEVRGFWELSRAAREPGFEKTELFSVEAELDTFVAKQALKVFTLNEPMRGELVERGVNRTNVHLVPNALTELTRPEVPSFTLRKKHDLSTNVKVIGYIGSTNAYEGLDDLETACEKLISEGHDLKLLVVGDQSALLKAAGKKGDLIKKPWIVSTGRVAPEEVPAYYALADLIAIPRKPYRVCQLVPPMKVVEAIGYQKPVVVSDVVPLQPYASRYQQVVSFAAGSSAELAKAIRLGLETPVPVNITTDVFNNAVQELVQVLTGKSVRSNAQPEPTLPNTSRLDDTGQLKKPSAPSCRQRIQFGTESR</sequence>
<evidence type="ECO:0000256" key="1">
    <source>
        <dbReference type="ARBA" id="ARBA00022679"/>
    </source>
</evidence>
<feature type="region of interest" description="Disordered" evidence="2">
    <location>
        <begin position="416"/>
        <end position="457"/>
    </location>
</feature>
<comment type="caution">
    <text evidence="4">The sequence shown here is derived from an EMBL/GenBank/DDBJ whole genome shotgun (WGS) entry which is preliminary data.</text>
</comment>
<dbReference type="InterPro" id="IPR028098">
    <property type="entry name" value="Glyco_trans_4-like_N"/>
</dbReference>
<evidence type="ECO:0000313" key="4">
    <source>
        <dbReference type="EMBL" id="MFC6669109.1"/>
    </source>
</evidence>
<name>A0ABW1ZUQ4_9GAMM</name>
<reference evidence="5" key="1">
    <citation type="journal article" date="2019" name="Int. J. Syst. Evol. Microbiol.">
        <title>The Global Catalogue of Microorganisms (GCM) 10K type strain sequencing project: providing services to taxonomists for standard genome sequencing and annotation.</title>
        <authorList>
            <consortium name="The Broad Institute Genomics Platform"/>
            <consortium name="The Broad Institute Genome Sequencing Center for Infectious Disease"/>
            <person name="Wu L."/>
            <person name="Ma J."/>
        </authorList>
    </citation>
    <scope>NUCLEOTIDE SEQUENCE [LARGE SCALE GENOMIC DNA]</scope>
    <source>
        <strain evidence="5">NBRC 111756</strain>
    </source>
</reference>
<organism evidence="4 5">
    <name type="scientific">Marinobacterium aestuariivivens</name>
    <dbReference type="NCBI Taxonomy" id="1698799"/>
    <lineage>
        <taxon>Bacteria</taxon>
        <taxon>Pseudomonadati</taxon>
        <taxon>Pseudomonadota</taxon>
        <taxon>Gammaproteobacteria</taxon>
        <taxon>Oceanospirillales</taxon>
        <taxon>Oceanospirillaceae</taxon>
        <taxon>Marinobacterium</taxon>
    </lineage>
</organism>
<dbReference type="RefSeq" id="WP_379907672.1">
    <property type="nucleotide sequence ID" value="NZ_JBHSWE010000001.1"/>
</dbReference>
<proteinExistence type="predicted"/>
<dbReference type="SUPFAM" id="SSF53756">
    <property type="entry name" value="UDP-Glycosyltransferase/glycogen phosphorylase"/>
    <property type="match status" value="1"/>
</dbReference>
<dbReference type="Gene3D" id="3.40.50.2000">
    <property type="entry name" value="Glycogen Phosphorylase B"/>
    <property type="match status" value="2"/>
</dbReference>
<dbReference type="PANTHER" id="PTHR46401">
    <property type="entry name" value="GLYCOSYLTRANSFERASE WBBK-RELATED"/>
    <property type="match status" value="1"/>
</dbReference>
<dbReference type="Proteomes" id="UP001596422">
    <property type="component" value="Unassembled WGS sequence"/>
</dbReference>
<dbReference type="EMBL" id="JBHSWE010000001">
    <property type="protein sequence ID" value="MFC6669109.1"/>
    <property type="molecule type" value="Genomic_DNA"/>
</dbReference>